<evidence type="ECO:0000313" key="4">
    <source>
        <dbReference type="Proteomes" id="UP000433181"/>
    </source>
</evidence>
<keyword evidence="2" id="KW-0472">Membrane</keyword>
<dbReference type="GeneID" id="96778175"/>
<gene>
    <name evidence="3" type="ORF">FYJ84_04550</name>
</gene>
<sequence length="143" mass="15483">MIQLLRKVWKNEHGFSMLELLVYIGIVGVIAAFAVPRYTNTMAMANTAKIQSDLQTLDAAITMYQLQNGTNPSDISSDLGEYVAHLDKLSPPTGKCLLKEDGIVDITATEYVLAENGEEARFQGHTVDEFGKGNDSSSSGVNG</sequence>
<dbReference type="InterPro" id="IPR000983">
    <property type="entry name" value="Bac_GSPG_pilin"/>
</dbReference>
<name>A0A6I2U9W2_9FIRM</name>
<dbReference type="GO" id="GO:0015628">
    <property type="term" value="P:protein secretion by the type II secretion system"/>
    <property type="evidence" value="ECO:0007669"/>
    <property type="project" value="InterPro"/>
</dbReference>
<dbReference type="InterPro" id="IPR012902">
    <property type="entry name" value="N_methyl_site"/>
</dbReference>
<dbReference type="NCBIfam" id="TIGR02532">
    <property type="entry name" value="IV_pilin_GFxxxE"/>
    <property type="match status" value="1"/>
</dbReference>
<dbReference type="AlphaFoldDB" id="A0A6I2U9W2"/>
<dbReference type="Pfam" id="PF07963">
    <property type="entry name" value="N_methyl"/>
    <property type="match status" value="1"/>
</dbReference>
<dbReference type="GO" id="GO:0015627">
    <property type="term" value="C:type II protein secretion system complex"/>
    <property type="evidence" value="ECO:0007669"/>
    <property type="project" value="InterPro"/>
</dbReference>
<dbReference type="PRINTS" id="PR00813">
    <property type="entry name" value="BCTERIALGSPG"/>
</dbReference>
<comment type="caution">
    <text evidence="3">The sequence shown here is derived from an EMBL/GenBank/DDBJ whole genome shotgun (WGS) entry which is preliminary data.</text>
</comment>
<dbReference type="Gene3D" id="3.30.700.10">
    <property type="entry name" value="Glycoprotein, Type 4 Pilin"/>
    <property type="match status" value="1"/>
</dbReference>
<reference evidence="3 4" key="1">
    <citation type="submission" date="2019-08" db="EMBL/GenBank/DDBJ databases">
        <title>In-depth cultivation of the pig gut microbiome towards novel bacterial diversity and tailored functional studies.</title>
        <authorList>
            <person name="Wylensek D."/>
            <person name="Hitch T.C.A."/>
            <person name="Clavel T."/>
        </authorList>
    </citation>
    <scope>NUCLEOTIDE SEQUENCE [LARGE SCALE GENOMIC DNA]</scope>
    <source>
        <strain evidence="3 4">WCA-693-APC-5D-A</strain>
    </source>
</reference>
<keyword evidence="2" id="KW-0812">Transmembrane</keyword>
<evidence type="ECO:0000256" key="2">
    <source>
        <dbReference type="SAM" id="Phobius"/>
    </source>
</evidence>
<dbReference type="RefSeq" id="WP_154406425.1">
    <property type="nucleotide sequence ID" value="NZ_JBGUUA010000139.1"/>
</dbReference>
<accession>A0A6I2U9W2</accession>
<keyword evidence="2" id="KW-1133">Transmembrane helix</keyword>
<dbReference type="EMBL" id="VUNR01000006">
    <property type="protein sequence ID" value="MSU08258.1"/>
    <property type="molecule type" value="Genomic_DNA"/>
</dbReference>
<evidence type="ECO:0000313" key="3">
    <source>
        <dbReference type="EMBL" id="MSU08258.1"/>
    </source>
</evidence>
<organism evidence="3 4">
    <name type="scientific">Anaerovibrio slackiae</name>
    <dbReference type="NCBI Taxonomy" id="2652309"/>
    <lineage>
        <taxon>Bacteria</taxon>
        <taxon>Bacillati</taxon>
        <taxon>Bacillota</taxon>
        <taxon>Negativicutes</taxon>
        <taxon>Selenomonadales</taxon>
        <taxon>Selenomonadaceae</taxon>
        <taxon>Anaerovibrio</taxon>
    </lineage>
</organism>
<dbReference type="InterPro" id="IPR045584">
    <property type="entry name" value="Pilin-like"/>
</dbReference>
<keyword evidence="1" id="KW-0488">Methylation</keyword>
<feature type="transmembrane region" description="Helical" evidence="2">
    <location>
        <begin position="20"/>
        <end position="39"/>
    </location>
</feature>
<dbReference type="Proteomes" id="UP000433181">
    <property type="component" value="Unassembled WGS sequence"/>
</dbReference>
<proteinExistence type="predicted"/>
<dbReference type="SUPFAM" id="SSF54523">
    <property type="entry name" value="Pili subunits"/>
    <property type="match status" value="1"/>
</dbReference>
<keyword evidence="4" id="KW-1185">Reference proteome</keyword>
<evidence type="ECO:0000256" key="1">
    <source>
        <dbReference type="ARBA" id="ARBA00022481"/>
    </source>
</evidence>
<protein>
    <submittedName>
        <fullName evidence="3">Prepilin-type N-terminal cleavage/methylation domain-containing protein</fullName>
    </submittedName>
</protein>